<evidence type="ECO:0000313" key="2">
    <source>
        <dbReference type="EMBL" id="MFC5730224.1"/>
    </source>
</evidence>
<evidence type="ECO:0008006" key="4">
    <source>
        <dbReference type="Google" id="ProtNLM"/>
    </source>
</evidence>
<protein>
    <recommendedName>
        <fullName evidence="4">DUF5709 domain-containing protein</fullName>
    </recommendedName>
</protein>
<reference evidence="3" key="1">
    <citation type="journal article" date="2019" name="Int. J. Syst. Evol. Microbiol.">
        <title>The Global Catalogue of Microorganisms (GCM) 10K type strain sequencing project: providing services to taxonomists for standard genome sequencing and annotation.</title>
        <authorList>
            <consortium name="The Broad Institute Genomics Platform"/>
            <consortium name="The Broad Institute Genome Sequencing Center for Infectious Disease"/>
            <person name="Wu L."/>
            <person name="Ma J."/>
        </authorList>
    </citation>
    <scope>NUCLEOTIDE SEQUENCE [LARGE SCALE GENOMIC DNA]</scope>
    <source>
        <strain evidence="3">YIM 94188</strain>
    </source>
</reference>
<organism evidence="2 3">
    <name type="scientific">Nocardioides vastitatis</name>
    <dbReference type="NCBI Taxonomy" id="2568655"/>
    <lineage>
        <taxon>Bacteria</taxon>
        <taxon>Bacillati</taxon>
        <taxon>Actinomycetota</taxon>
        <taxon>Actinomycetes</taxon>
        <taxon>Propionibacteriales</taxon>
        <taxon>Nocardioidaceae</taxon>
        <taxon>Nocardioides</taxon>
    </lineage>
</organism>
<evidence type="ECO:0000313" key="3">
    <source>
        <dbReference type="Proteomes" id="UP001596072"/>
    </source>
</evidence>
<name>A0ABW0ZLB5_9ACTN</name>
<keyword evidence="3" id="KW-1185">Reference proteome</keyword>
<feature type="region of interest" description="Disordered" evidence="1">
    <location>
        <begin position="23"/>
        <end position="93"/>
    </location>
</feature>
<evidence type="ECO:0000256" key="1">
    <source>
        <dbReference type="SAM" id="MobiDB-lite"/>
    </source>
</evidence>
<comment type="caution">
    <text evidence="2">The sequence shown here is derived from an EMBL/GenBank/DDBJ whole genome shotgun (WGS) entry which is preliminary data.</text>
</comment>
<feature type="compositionally biased region" description="Acidic residues" evidence="1">
    <location>
        <begin position="82"/>
        <end position="93"/>
    </location>
</feature>
<accession>A0ABW0ZLB5</accession>
<proteinExistence type="predicted"/>
<dbReference type="EMBL" id="JBHSNS010000007">
    <property type="protein sequence ID" value="MFC5730224.1"/>
    <property type="molecule type" value="Genomic_DNA"/>
</dbReference>
<dbReference type="Proteomes" id="UP001596072">
    <property type="component" value="Unassembled WGS sequence"/>
</dbReference>
<dbReference type="RefSeq" id="WP_136435644.1">
    <property type="nucleotide sequence ID" value="NZ_JBHSNS010000007.1"/>
</dbReference>
<gene>
    <name evidence="2" type="ORF">ACFPQB_14975</name>
</gene>
<sequence length="93" mass="10072">MTPHGEPFDETREANEADLAEQAQELDGGGSVDEYAQDADRANPDDLEQAQPLHGGEPREETILSSDTASEGDVLEQRAVVDDDDEDYPRDGG</sequence>